<dbReference type="EMBL" id="OIVN01001046">
    <property type="protein sequence ID" value="SPC89149.1"/>
    <property type="molecule type" value="Genomic_DNA"/>
</dbReference>
<proteinExistence type="predicted"/>
<feature type="region of interest" description="Disordered" evidence="2">
    <location>
        <begin position="181"/>
        <end position="210"/>
    </location>
</feature>
<evidence type="ECO:0000313" key="3">
    <source>
        <dbReference type="EMBL" id="SPC89149.1"/>
    </source>
</evidence>
<evidence type="ECO:0000256" key="2">
    <source>
        <dbReference type="SAM" id="MobiDB-lite"/>
    </source>
</evidence>
<feature type="region of interest" description="Disordered" evidence="2">
    <location>
        <begin position="380"/>
        <end position="416"/>
    </location>
</feature>
<dbReference type="Gene3D" id="1.20.5.340">
    <property type="match status" value="1"/>
</dbReference>
<feature type="compositionally biased region" description="Basic and acidic residues" evidence="2">
    <location>
        <begin position="191"/>
        <end position="205"/>
    </location>
</feature>
<evidence type="ECO:0000256" key="1">
    <source>
        <dbReference type="SAM" id="Coils"/>
    </source>
</evidence>
<name>A0A2N9FQB2_FAGSY</name>
<reference evidence="3" key="1">
    <citation type="submission" date="2018-02" db="EMBL/GenBank/DDBJ databases">
        <authorList>
            <person name="Cohen D.B."/>
            <person name="Kent A.D."/>
        </authorList>
    </citation>
    <scope>NUCLEOTIDE SEQUENCE</scope>
</reference>
<gene>
    <name evidence="3" type="ORF">FSB_LOCUS17031</name>
</gene>
<protein>
    <submittedName>
        <fullName evidence="3">Uncharacterized protein</fullName>
    </submittedName>
</protein>
<accession>A0A2N9FQB2</accession>
<sequence length="416" mass="46615">MASEGNSWSLVRSEYLFKGLSDKDEGDHSSEETPLISGSSKVVGSEDSWVAQSYFSIVDIKGLKKIRHWYQIPEGVVLRIPNSDERACSSKYGDVAFYKADFRAAIKRSKLSQEGQNRVLRVLHHNDHHYTKFIQPDLLAFYSFCPEPSQEVLSLDLTNQRRMATAKLNKDKLKRMMGQKDEVSINLGKRQKPDSSSKKVVEEGGPHPLKTQEPIILEQSPTPSVELVEPPSAPLSNRAIEKAPTLPKDASLALRRAKSVVTKEDLDEYGKLNTDVMKRALAHSLMKSLTEAIVIANWCMLWEDGLVKLKTQLSEAAEANQTLTTVANELTQDRDRLENELTLLKGDMTAKDAELEKALDENKQVDERLKQAKEKYPNLDFDVFQPYEDDDSVMPAEGGNDGTTSADSQLDDDTTT</sequence>
<organism evidence="3">
    <name type="scientific">Fagus sylvatica</name>
    <name type="common">Beechnut</name>
    <dbReference type="NCBI Taxonomy" id="28930"/>
    <lineage>
        <taxon>Eukaryota</taxon>
        <taxon>Viridiplantae</taxon>
        <taxon>Streptophyta</taxon>
        <taxon>Embryophyta</taxon>
        <taxon>Tracheophyta</taxon>
        <taxon>Spermatophyta</taxon>
        <taxon>Magnoliopsida</taxon>
        <taxon>eudicotyledons</taxon>
        <taxon>Gunneridae</taxon>
        <taxon>Pentapetalae</taxon>
        <taxon>rosids</taxon>
        <taxon>fabids</taxon>
        <taxon>Fagales</taxon>
        <taxon>Fagaceae</taxon>
        <taxon>Fagus</taxon>
    </lineage>
</organism>
<dbReference type="AlphaFoldDB" id="A0A2N9FQB2"/>
<feature type="coiled-coil region" evidence="1">
    <location>
        <begin position="320"/>
        <end position="375"/>
    </location>
</feature>
<keyword evidence="1" id="KW-0175">Coiled coil</keyword>